<evidence type="ECO:0000313" key="8">
    <source>
        <dbReference type="EMBL" id="QGM96820.1"/>
    </source>
</evidence>
<dbReference type="InterPro" id="IPR051692">
    <property type="entry name" value="OMP-like"/>
</dbReference>
<keyword evidence="2 6" id="KW-0732">Signal</keyword>
<feature type="domain" description="Outer membrane protein beta-barrel" evidence="7">
    <location>
        <begin position="10"/>
        <end position="257"/>
    </location>
</feature>
<reference evidence="8 9" key="1">
    <citation type="submission" date="2019-09" db="EMBL/GenBank/DDBJ databases">
        <title>Isolation and complete genome sequencing of Methylocystis species.</title>
        <authorList>
            <person name="Rumah B.L."/>
            <person name="Stead C.E."/>
            <person name="Stevens B.C."/>
            <person name="Minton N.P."/>
            <person name="Grosse-Honebrink A."/>
            <person name="Zhang Y."/>
        </authorList>
    </citation>
    <scope>NUCLEOTIDE SEQUENCE [LARGE SCALE GENOMIC DNA]</scope>
    <source>
        <strain evidence="8 9">BRCS2</strain>
    </source>
</reference>
<keyword evidence="9" id="KW-1185">Reference proteome</keyword>
<dbReference type="EMBL" id="CP044331">
    <property type="protein sequence ID" value="QGM96820.1"/>
    <property type="molecule type" value="Genomic_DNA"/>
</dbReference>
<dbReference type="SUPFAM" id="SSF56925">
    <property type="entry name" value="OMPA-like"/>
    <property type="match status" value="1"/>
</dbReference>
<gene>
    <name evidence="8" type="ORF">F7D14_04570</name>
</gene>
<feature type="signal peptide" evidence="6">
    <location>
        <begin position="1"/>
        <end position="22"/>
    </location>
</feature>
<dbReference type="Gene3D" id="2.40.160.20">
    <property type="match status" value="1"/>
</dbReference>
<name>A0A6B8M7V7_9HYPH</name>
<dbReference type="InterPro" id="IPR027385">
    <property type="entry name" value="Beta-barrel_OMP"/>
</dbReference>
<protein>
    <submittedName>
        <fullName evidence="8">Porin family protein</fullName>
    </submittedName>
</protein>
<evidence type="ECO:0000256" key="5">
    <source>
        <dbReference type="ARBA" id="ARBA00038306"/>
    </source>
</evidence>
<evidence type="ECO:0000256" key="3">
    <source>
        <dbReference type="ARBA" id="ARBA00023136"/>
    </source>
</evidence>
<evidence type="ECO:0000313" key="9">
    <source>
        <dbReference type="Proteomes" id="UP000422569"/>
    </source>
</evidence>
<dbReference type="KEGG" id="mpar:F7D14_04570"/>
<comment type="similarity">
    <text evidence="5">Belongs to the Omp25/RopB family.</text>
</comment>
<dbReference type="GO" id="GO:0009279">
    <property type="term" value="C:cell outer membrane"/>
    <property type="evidence" value="ECO:0007669"/>
    <property type="project" value="UniProtKB-SubCell"/>
</dbReference>
<dbReference type="Proteomes" id="UP000422569">
    <property type="component" value="Chromosome"/>
</dbReference>
<dbReference type="AlphaFoldDB" id="A0A6B8M7V7"/>
<evidence type="ECO:0000256" key="4">
    <source>
        <dbReference type="ARBA" id="ARBA00023237"/>
    </source>
</evidence>
<feature type="chain" id="PRO_5025449806" evidence="6">
    <location>
        <begin position="23"/>
        <end position="268"/>
    </location>
</feature>
<proteinExistence type="inferred from homology"/>
<keyword evidence="3" id="KW-0472">Membrane</keyword>
<comment type="subcellular location">
    <subcellularLocation>
        <location evidence="1">Cell outer membrane</location>
    </subcellularLocation>
</comment>
<dbReference type="PANTHER" id="PTHR34001:SF3">
    <property type="entry name" value="BLL7405 PROTEIN"/>
    <property type="match status" value="1"/>
</dbReference>
<dbReference type="Pfam" id="PF13505">
    <property type="entry name" value="OMP_b-brl"/>
    <property type="match status" value="1"/>
</dbReference>
<evidence type="ECO:0000256" key="6">
    <source>
        <dbReference type="SAM" id="SignalP"/>
    </source>
</evidence>
<keyword evidence="4" id="KW-0998">Cell outer membrane</keyword>
<dbReference type="InterPro" id="IPR011250">
    <property type="entry name" value="OMP/PagP_B-barrel"/>
</dbReference>
<evidence type="ECO:0000259" key="7">
    <source>
        <dbReference type="Pfam" id="PF13505"/>
    </source>
</evidence>
<dbReference type="PANTHER" id="PTHR34001">
    <property type="entry name" value="BLL7405 PROTEIN"/>
    <property type="match status" value="1"/>
</dbReference>
<evidence type="ECO:0000256" key="1">
    <source>
        <dbReference type="ARBA" id="ARBA00004442"/>
    </source>
</evidence>
<organism evidence="8 9">
    <name type="scientific">Methylocystis parvus</name>
    <dbReference type="NCBI Taxonomy" id="134"/>
    <lineage>
        <taxon>Bacteria</taxon>
        <taxon>Pseudomonadati</taxon>
        <taxon>Pseudomonadota</taxon>
        <taxon>Alphaproteobacteria</taxon>
        <taxon>Hyphomicrobiales</taxon>
        <taxon>Methylocystaceae</taxon>
        <taxon>Methylocystis</taxon>
    </lineage>
</organism>
<sequence length="268" mass="28019">MRMFNFAAVALLATAASGSALAADLPYRKAPPAYIPPPPVMTWTGFYAGLNIGGGWSANSINNANLTPYTDPVAGGLWLLPGSSNGGSSAGGVVGGGQIGYNYQMASLVFGLETDFQGTSMQSGGNKSWAVYPSPVTPGGLLAPLAPGGNTGVALNWFGTVRARAGYLFTPAFLVYATGGFAYGGVQGQFTGYSNTRTGWTVGGGAEWMFMPNWSVKGEYLFTDLSSGGTQGWFGGNWGYRRHPQYHVVRAGVNYHFNWGAAPALTSY</sequence>
<evidence type="ECO:0000256" key="2">
    <source>
        <dbReference type="ARBA" id="ARBA00022729"/>
    </source>
</evidence>
<accession>A0A6B8M7V7</accession>